<organism evidence="2 3">
    <name type="scientific">Roseospirillum parvum</name>
    <dbReference type="NCBI Taxonomy" id="83401"/>
    <lineage>
        <taxon>Bacteria</taxon>
        <taxon>Pseudomonadati</taxon>
        <taxon>Pseudomonadota</taxon>
        <taxon>Alphaproteobacteria</taxon>
        <taxon>Rhodospirillales</taxon>
        <taxon>Rhodospirillaceae</taxon>
        <taxon>Roseospirillum</taxon>
    </lineage>
</organism>
<dbReference type="SUPFAM" id="SSF53850">
    <property type="entry name" value="Periplasmic binding protein-like II"/>
    <property type="match status" value="1"/>
</dbReference>
<sequence length="253" mass="27486">MRGRRRLGGVVLGLVLLVAGATAGRAEAYTVGVENLDYLPAYGVRDGAYAGYARDLLDAFAAAEGIDFDYRPLPVPRLYATFLAGQLDFKFPDNANWAAARREGLSIAYSAPLARYVDATLVRPERRGQPVATLGTVSGFTPWAWMARIQSGQVRVLENANFTALVRQALAGRIDAAYANVSVVNRQLDQVLGDPGGLVLDPGQPHDASAYHLSTLHHPEVVGRLDTWMLANADWVAQLKQRHAVEKGFDDLD</sequence>
<keyword evidence="3" id="KW-1185">Reference proteome</keyword>
<dbReference type="STRING" id="83401.SAMN05421742_102262"/>
<dbReference type="OrthoDB" id="5416480at2"/>
<evidence type="ECO:0000259" key="1">
    <source>
        <dbReference type="SMART" id="SM00062"/>
    </source>
</evidence>
<dbReference type="SMART" id="SM00062">
    <property type="entry name" value="PBPb"/>
    <property type="match status" value="1"/>
</dbReference>
<proteinExistence type="predicted"/>
<dbReference type="RefSeq" id="WP_092615976.1">
    <property type="nucleotide sequence ID" value="NZ_FNCV01000002.1"/>
</dbReference>
<dbReference type="AlphaFoldDB" id="A0A1G7WMY8"/>
<dbReference type="Gene3D" id="3.40.190.10">
    <property type="entry name" value="Periplasmic binding protein-like II"/>
    <property type="match status" value="2"/>
</dbReference>
<evidence type="ECO:0000313" key="3">
    <source>
        <dbReference type="Proteomes" id="UP000217076"/>
    </source>
</evidence>
<feature type="domain" description="Solute-binding protein family 3/N-terminal" evidence="1">
    <location>
        <begin position="28"/>
        <end position="247"/>
    </location>
</feature>
<name>A0A1G7WMY8_9PROT</name>
<protein>
    <submittedName>
        <fullName evidence="2">ABC-type amino acid transport substrate-binding protein</fullName>
    </submittedName>
</protein>
<dbReference type="InterPro" id="IPR001638">
    <property type="entry name" value="Solute-binding_3/MltF_N"/>
</dbReference>
<dbReference type="Proteomes" id="UP000217076">
    <property type="component" value="Unassembled WGS sequence"/>
</dbReference>
<evidence type="ECO:0000313" key="2">
    <source>
        <dbReference type="EMBL" id="SDG73331.1"/>
    </source>
</evidence>
<accession>A0A1G7WMY8</accession>
<gene>
    <name evidence="2" type="ORF">SAMN05421742_102262</name>
</gene>
<reference evidence="3" key="1">
    <citation type="submission" date="2016-10" db="EMBL/GenBank/DDBJ databases">
        <authorList>
            <person name="Varghese N."/>
            <person name="Submissions S."/>
        </authorList>
    </citation>
    <scope>NUCLEOTIDE SEQUENCE [LARGE SCALE GENOMIC DNA]</scope>
    <source>
        <strain evidence="3">930I</strain>
    </source>
</reference>
<dbReference type="EMBL" id="FNCV01000002">
    <property type="protein sequence ID" value="SDG73331.1"/>
    <property type="molecule type" value="Genomic_DNA"/>
</dbReference>